<name>A0A381PXF0_9ZZZZ</name>
<dbReference type="EMBL" id="UINC01001132">
    <property type="protein sequence ID" value="SUZ71772.1"/>
    <property type="molecule type" value="Genomic_DNA"/>
</dbReference>
<feature type="transmembrane region" description="Helical" evidence="6">
    <location>
        <begin position="280"/>
        <end position="300"/>
    </location>
</feature>
<dbReference type="InterPro" id="IPR008457">
    <property type="entry name" value="Cu-R_CopD_dom"/>
</dbReference>
<dbReference type="PANTHER" id="PTHR34820:SF4">
    <property type="entry name" value="INNER MEMBRANE PROTEIN YEBZ"/>
    <property type="match status" value="1"/>
</dbReference>
<dbReference type="GO" id="GO:0006825">
    <property type="term" value="P:copper ion transport"/>
    <property type="evidence" value="ECO:0007669"/>
    <property type="project" value="InterPro"/>
</dbReference>
<reference evidence="8" key="1">
    <citation type="submission" date="2018-05" db="EMBL/GenBank/DDBJ databases">
        <authorList>
            <person name="Lanie J.A."/>
            <person name="Ng W.-L."/>
            <person name="Kazmierczak K.M."/>
            <person name="Andrzejewski T.M."/>
            <person name="Davidsen T.M."/>
            <person name="Wayne K.J."/>
            <person name="Tettelin H."/>
            <person name="Glass J.I."/>
            <person name="Rusch D."/>
            <person name="Podicherti R."/>
            <person name="Tsui H.-C.T."/>
            <person name="Winkler M.E."/>
        </authorList>
    </citation>
    <scope>NUCLEOTIDE SEQUENCE</scope>
</reference>
<keyword evidence="4 6" id="KW-1133">Transmembrane helix</keyword>
<evidence type="ECO:0000256" key="1">
    <source>
        <dbReference type="ARBA" id="ARBA00004651"/>
    </source>
</evidence>
<evidence type="ECO:0000259" key="7">
    <source>
        <dbReference type="Pfam" id="PF05425"/>
    </source>
</evidence>
<dbReference type="AlphaFoldDB" id="A0A381PXF0"/>
<dbReference type="GO" id="GO:0005886">
    <property type="term" value="C:plasma membrane"/>
    <property type="evidence" value="ECO:0007669"/>
    <property type="project" value="UniProtKB-SubCell"/>
</dbReference>
<organism evidence="8">
    <name type="scientific">marine metagenome</name>
    <dbReference type="NCBI Taxonomy" id="408172"/>
    <lineage>
        <taxon>unclassified sequences</taxon>
        <taxon>metagenomes</taxon>
        <taxon>ecological metagenomes</taxon>
    </lineage>
</organism>
<keyword evidence="3 6" id="KW-0812">Transmembrane</keyword>
<feature type="transmembrane region" description="Helical" evidence="6">
    <location>
        <begin position="235"/>
        <end position="259"/>
    </location>
</feature>
<evidence type="ECO:0000256" key="4">
    <source>
        <dbReference type="ARBA" id="ARBA00022989"/>
    </source>
</evidence>
<accession>A0A381PXF0</accession>
<evidence type="ECO:0000256" key="3">
    <source>
        <dbReference type="ARBA" id="ARBA00022692"/>
    </source>
</evidence>
<dbReference type="Pfam" id="PF05425">
    <property type="entry name" value="CopD"/>
    <property type="match status" value="1"/>
</dbReference>
<dbReference type="PANTHER" id="PTHR34820">
    <property type="entry name" value="INNER MEMBRANE PROTEIN YEBZ"/>
    <property type="match status" value="1"/>
</dbReference>
<feature type="transmembrane region" description="Helical" evidence="6">
    <location>
        <begin position="204"/>
        <end position="223"/>
    </location>
</feature>
<feature type="domain" description="Copper resistance protein D" evidence="7">
    <location>
        <begin position="195"/>
        <end position="291"/>
    </location>
</feature>
<keyword evidence="5 6" id="KW-0472">Membrane</keyword>
<feature type="transmembrane region" description="Helical" evidence="6">
    <location>
        <begin position="17"/>
        <end position="36"/>
    </location>
</feature>
<protein>
    <recommendedName>
        <fullName evidence="7">Copper resistance protein D domain-containing protein</fullName>
    </recommendedName>
</protein>
<evidence type="ECO:0000256" key="6">
    <source>
        <dbReference type="SAM" id="Phobius"/>
    </source>
</evidence>
<evidence type="ECO:0000256" key="5">
    <source>
        <dbReference type="ARBA" id="ARBA00023136"/>
    </source>
</evidence>
<feature type="transmembrane region" description="Helical" evidence="6">
    <location>
        <begin position="159"/>
        <end position="184"/>
    </location>
</feature>
<feature type="transmembrane region" description="Helical" evidence="6">
    <location>
        <begin position="129"/>
        <end position="147"/>
    </location>
</feature>
<evidence type="ECO:0000313" key="8">
    <source>
        <dbReference type="EMBL" id="SUZ71772.1"/>
    </source>
</evidence>
<sequence>MFSVPTSWELTSLVCKLLLYFGAASIAGGSLCLWLYNNGRRQYFEKVIGYIMLGAFLGFLGTFVNYFVQVGLINARGLTGMFDWDMASLLLETQLGEVTYMRLTGFILAFISSLIFFRKAVRLPQQSFYRLLLGVHGIAFLFVAFSFTKAGHVSVLTGIARTAVVFHLYAFSAWIGSLFPLLLLTNSTELNLLKKLMQQFGDNALGIVIILAGMGALMLLELLDNPAELYTTPYGWVFLLKLFLVLVTLSVAAINKLVLVPAIVKNASALRLRRSIRVEMVAVTLVLIATSYLSTIVGPAGH</sequence>
<evidence type="ECO:0000256" key="2">
    <source>
        <dbReference type="ARBA" id="ARBA00022475"/>
    </source>
</evidence>
<dbReference type="InterPro" id="IPR032694">
    <property type="entry name" value="CopC/D"/>
</dbReference>
<gene>
    <name evidence="8" type="ORF">METZ01_LOCUS24626</name>
</gene>
<feature type="transmembrane region" description="Helical" evidence="6">
    <location>
        <begin position="48"/>
        <end position="68"/>
    </location>
</feature>
<keyword evidence="2" id="KW-1003">Cell membrane</keyword>
<proteinExistence type="predicted"/>
<comment type="subcellular location">
    <subcellularLocation>
        <location evidence="1">Cell membrane</location>
        <topology evidence="1">Multi-pass membrane protein</topology>
    </subcellularLocation>
</comment>
<feature type="transmembrane region" description="Helical" evidence="6">
    <location>
        <begin position="99"/>
        <end position="117"/>
    </location>
</feature>